<evidence type="ECO:0000256" key="1">
    <source>
        <dbReference type="SAM" id="SignalP"/>
    </source>
</evidence>
<dbReference type="PROSITE" id="PS51406">
    <property type="entry name" value="FIBRINOGEN_C_2"/>
    <property type="match status" value="1"/>
</dbReference>
<keyword evidence="4" id="KW-1185">Reference proteome</keyword>
<dbReference type="InterPro" id="IPR014716">
    <property type="entry name" value="Fibrinogen_a/b/g_C_1"/>
</dbReference>
<feature type="signal peptide" evidence="1">
    <location>
        <begin position="1"/>
        <end position="22"/>
    </location>
</feature>
<evidence type="ECO:0000313" key="3">
    <source>
        <dbReference type="EMBL" id="KAK7106061.1"/>
    </source>
</evidence>
<comment type="caution">
    <text evidence="3">The sequence shown here is derived from an EMBL/GenBank/DDBJ whole genome shotgun (WGS) entry which is preliminary data.</text>
</comment>
<keyword evidence="1" id="KW-0732">Signal</keyword>
<dbReference type="AlphaFoldDB" id="A0AAN9BH24"/>
<dbReference type="InterPro" id="IPR000742">
    <property type="entry name" value="EGF"/>
</dbReference>
<dbReference type="PANTHER" id="PTHR19143">
    <property type="entry name" value="FIBRINOGEN/TENASCIN/ANGIOPOEITIN"/>
    <property type="match status" value="1"/>
</dbReference>
<evidence type="ECO:0000259" key="2">
    <source>
        <dbReference type="PROSITE" id="PS51406"/>
    </source>
</evidence>
<dbReference type="Pfam" id="PF00147">
    <property type="entry name" value="Fibrinogen_C"/>
    <property type="match status" value="1"/>
</dbReference>
<evidence type="ECO:0000313" key="4">
    <source>
        <dbReference type="Proteomes" id="UP001374579"/>
    </source>
</evidence>
<reference evidence="3 4" key="1">
    <citation type="submission" date="2024-02" db="EMBL/GenBank/DDBJ databases">
        <title>Chromosome-scale genome assembly of the rough periwinkle Littorina saxatilis.</title>
        <authorList>
            <person name="De Jode A."/>
            <person name="Faria R."/>
            <person name="Formenti G."/>
            <person name="Sims Y."/>
            <person name="Smith T.P."/>
            <person name="Tracey A."/>
            <person name="Wood J.M.D."/>
            <person name="Zagrodzka Z.B."/>
            <person name="Johannesson K."/>
            <person name="Butlin R.K."/>
            <person name="Leder E.H."/>
        </authorList>
    </citation>
    <scope>NUCLEOTIDE SEQUENCE [LARGE SCALE GENOMIC DNA]</scope>
    <source>
        <strain evidence="3">Snail1</strain>
        <tissue evidence="3">Muscle</tissue>
    </source>
</reference>
<dbReference type="InterPro" id="IPR050373">
    <property type="entry name" value="Fibrinogen_C-term_domain"/>
</dbReference>
<dbReference type="Gene3D" id="3.90.215.10">
    <property type="entry name" value="Gamma Fibrinogen, chain A, domain 1"/>
    <property type="match status" value="1"/>
</dbReference>
<dbReference type="SUPFAM" id="SSF56496">
    <property type="entry name" value="Fibrinogen C-terminal domain-like"/>
    <property type="match status" value="1"/>
</dbReference>
<dbReference type="GO" id="GO:0005615">
    <property type="term" value="C:extracellular space"/>
    <property type="evidence" value="ECO:0007669"/>
    <property type="project" value="TreeGrafter"/>
</dbReference>
<proteinExistence type="predicted"/>
<dbReference type="SMART" id="SM00186">
    <property type="entry name" value="FBG"/>
    <property type="match status" value="1"/>
</dbReference>
<feature type="chain" id="PRO_5042997832" description="Fibrinogen C-terminal domain-containing protein" evidence="1">
    <location>
        <begin position="23"/>
        <end position="353"/>
    </location>
</feature>
<dbReference type="Proteomes" id="UP001374579">
    <property type="component" value="Unassembled WGS sequence"/>
</dbReference>
<organism evidence="3 4">
    <name type="scientific">Littorina saxatilis</name>
    <dbReference type="NCBI Taxonomy" id="31220"/>
    <lineage>
        <taxon>Eukaryota</taxon>
        <taxon>Metazoa</taxon>
        <taxon>Spiralia</taxon>
        <taxon>Lophotrochozoa</taxon>
        <taxon>Mollusca</taxon>
        <taxon>Gastropoda</taxon>
        <taxon>Caenogastropoda</taxon>
        <taxon>Littorinimorpha</taxon>
        <taxon>Littorinoidea</taxon>
        <taxon>Littorinidae</taxon>
        <taxon>Littorina</taxon>
    </lineage>
</organism>
<name>A0AAN9BH24_9CAEN</name>
<dbReference type="PROSITE" id="PS00022">
    <property type="entry name" value="EGF_1"/>
    <property type="match status" value="1"/>
</dbReference>
<sequence length="353" mass="39350">MITATLLLVFTSFGHIATRVIASNVTAERYTVCPRGSTFNGRELFSCRRRSKLDCVQKCAHTEGCIGINVCPTGYDRKVSCSFLSEQSPDGCDALDAATDQTCFFVQKAVLQKTCQNGGTLNGNVCQCPIQYGGEYCHRYIRDCREAYENGYTSSSFNGVYLIQPMTTSQPFWVQCDFDYDGAMYVMKWKSMSLDVTWNQAKVGFGEDLEQNPNSNNFFIGLDNLHHLTSESSHRALVWMSASPSTAAAFYHNFTIGSEMRDYDLTYDSFVAGPNAPNTQNGFTAAAPLVFSSQDRDTNNCTSTRGAPGWYGSDCKGYSLFADIPIWPVGNYDVTASFFFLSLERQSKFYVDY</sequence>
<dbReference type="InterPro" id="IPR002181">
    <property type="entry name" value="Fibrinogen_a/b/g_C_dom"/>
</dbReference>
<accession>A0AAN9BH24</accession>
<gene>
    <name evidence="3" type="ORF">V1264_017361</name>
</gene>
<dbReference type="InterPro" id="IPR036056">
    <property type="entry name" value="Fibrinogen-like_C"/>
</dbReference>
<feature type="domain" description="Fibrinogen C-terminal" evidence="2">
    <location>
        <begin position="135"/>
        <end position="315"/>
    </location>
</feature>
<dbReference type="EMBL" id="JBAMIC010000007">
    <property type="protein sequence ID" value="KAK7106061.1"/>
    <property type="molecule type" value="Genomic_DNA"/>
</dbReference>
<protein>
    <recommendedName>
        <fullName evidence="2">Fibrinogen C-terminal domain-containing protein</fullName>
    </recommendedName>
</protein>